<evidence type="ECO:0000256" key="4">
    <source>
        <dbReference type="ARBA" id="ARBA00022989"/>
    </source>
</evidence>
<dbReference type="InterPro" id="IPR050833">
    <property type="entry name" value="Poly_Biosynth_Transport"/>
</dbReference>
<gene>
    <name evidence="7" type="ORF">C5467_06045</name>
</gene>
<keyword evidence="2" id="KW-1003">Cell membrane</keyword>
<dbReference type="PANTHER" id="PTHR30250">
    <property type="entry name" value="PST FAMILY PREDICTED COLANIC ACID TRANSPORTER"/>
    <property type="match status" value="1"/>
</dbReference>
<comment type="subcellular location">
    <subcellularLocation>
        <location evidence="1">Cell membrane</location>
        <topology evidence="1">Multi-pass membrane protein</topology>
    </subcellularLocation>
</comment>
<evidence type="ECO:0000256" key="2">
    <source>
        <dbReference type="ARBA" id="ARBA00022475"/>
    </source>
</evidence>
<comment type="caution">
    <text evidence="7">The sequence shown here is derived from an EMBL/GenBank/DDBJ whole genome shotgun (WGS) entry which is preliminary data.</text>
</comment>
<organism evidence="7 8">
    <name type="scientific">Photorhabdus khanii subsp. guanajuatensis</name>
    <dbReference type="NCBI Taxonomy" id="2100166"/>
    <lineage>
        <taxon>Bacteria</taxon>
        <taxon>Pseudomonadati</taxon>
        <taxon>Pseudomonadota</taxon>
        <taxon>Gammaproteobacteria</taxon>
        <taxon>Enterobacterales</taxon>
        <taxon>Morganellaceae</taxon>
        <taxon>Photorhabdus</taxon>
    </lineage>
</organism>
<keyword evidence="3 6" id="KW-0812">Transmembrane</keyword>
<dbReference type="AlphaFoldDB" id="A0A4R4K3J9"/>
<reference evidence="7 8" key="1">
    <citation type="journal article" date="2019" name="Int. J. Syst. Evol. Microbiol.">
        <title>Photorhabdus khanii subsp. guanajuatensis subsp. nov., isolated from Heterorhabditis atacamensis, and Photorhabdus luminescens subsp. mexicana subsp. nov., isolated from Heterorhabditis mexicana entomopathogenic nematodes.</title>
        <authorList>
            <person name="Machado R.A.R."/>
            <person name="Bruno P."/>
            <person name="Arce C.C.M."/>
            <person name="Liechti N."/>
            <person name="Kohler A."/>
            <person name="Bernal J."/>
            <person name="Bruggmann R."/>
            <person name="Turlings T.C.J."/>
        </authorList>
    </citation>
    <scope>NUCLEOTIDE SEQUENCE [LARGE SCALE GENOMIC DNA]</scope>
    <source>
        <strain evidence="7 8">MEX20-17</strain>
    </source>
</reference>
<proteinExistence type="predicted"/>
<name>A0A4R4K3J9_9GAMM</name>
<evidence type="ECO:0000256" key="1">
    <source>
        <dbReference type="ARBA" id="ARBA00004651"/>
    </source>
</evidence>
<dbReference type="GO" id="GO:0005886">
    <property type="term" value="C:plasma membrane"/>
    <property type="evidence" value="ECO:0007669"/>
    <property type="project" value="UniProtKB-SubCell"/>
</dbReference>
<feature type="transmembrane region" description="Helical" evidence="6">
    <location>
        <begin position="74"/>
        <end position="98"/>
    </location>
</feature>
<evidence type="ECO:0000313" key="7">
    <source>
        <dbReference type="EMBL" id="TDB60639.1"/>
    </source>
</evidence>
<dbReference type="Proteomes" id="UP000295598">
    <property type="component" value="Unassembled WGS sequence"/>
</dbReference>
<feature type="transmembrane region" description="Helical" evidence="6">
    <location>
        <begin position="168"/>
        <end position="184"/>
    </location>
</feature>
<keyword evidence="4 6" id="KW-1133">Transmembrane helix</keyword>
<feature type="transmembrane region" description="Helical" evidence="6">
    <location>
        <begin position="104"/>
        <end position="123"/>
    </location>
</feature>
<feature type="transmembrane region" description="Helical" evidence="6">
    <location>
        <begin position="285"/>
        <end position="312"/>
    </location>
</feature>
<evidence type="ECO:0008006" key="9">
    <source>
        <dbReference type="Google" id="ProtNLM"/>
    </source>
</evidence>
<feature type="transmembrane region" description="Helical" evidence="6">
    <location>
        <begin position="318"/>
        <end position="340"/>
    </location>
</feature>
<dbReference type="RefSeq" id="WP_132353261.1">
    <property type="nucleotide sequence ID" value="NZ_CAWOJO010000007.1"/>
</dbReference>
<accession>A0A4R4K3J9</accession>
<protein>
    <recommendedName>
        <fullName evidence="9">Oligosaccharide flippase family protein</fullName>
    </recommendedName>
</protein>
<evidence type="ECO:0000256" key="6">
    <source>
        <dbReference type="SAM" id="Phobius"/>
    </source>
</evidence>
<dbReference type="Pfam" id="PF13440">
    <property type="entry name" value="Polysacc_synt_3"/>
    <property type="match status" value="1"/>
</dbReference>
<evidence type="ECO:0000256" key="3">
    <source>
        <dbReference type="ARBA" id="ARBA00022692"/>
    </source>
</evidence>
<feature type="transmembrane region" description="Helical" evidence="6">
    <location>
        <begin position="41"/>
        <end position="62"/>
    </location>
</feature>
<evidence type="ECO:0000256" key="5">
    <source>
        <dbReference type="ARBA" id="ARBA00023136"/>
    </source>
</evidence>
<sequence>MKNKFIKNLSGLLLSSLLSQILLLLSTPVLTRLFSPEELGIYASLSSILSILAVGACLRYEFSISASEKEREINSLVTLSCIISIIISFIAIIIFAIFNIPEKIIIGNHIYYIPLGIITYGFYRAMSFNSIRKRQYREFSITKIAQTVTMISIQIIGGIASLGASSLILGQILGQSLGVLFLRKKSQYRLIIRKNEFRKIKLLAKKYYKFPAYDFPASLINTVSNELPQLFIMSAYGLKSAGFYLIASKISGAPITLLNQTVSSILQGYLKDTPALSFLKIKKTFYYLTLISILFATVTYWVGIPIITFIFGEEWYESGKYLICLIPHLSGQIIYSSLSIYLSMYEHQKSNLFIQSTSITLRFIALLIGYLLGGIYLSILLFSLTSFSLYLMSTAYILRLSFMQQRGLE</sequence>
<keyword evidence="5 6" id="KW-0472">Membrane</keyword>
<evidence type="ECO:0000313" key="8">
    <source>
        <dbReference type="Proteomes" id="UP000295598"/>
    </source>
</evidence>
<dbReference type="PANTHER" id="PTHR30250:SF11">
    <property type="entry name" value="O-ANTIGEN TRANSPORTER-RELATED"/>
    <property type="match status" value="1"/>
</dbReference>
<feature type="transmembrane region" description="Helical" evidence="6">
    <location>
        <begin position="144"/>
        <end position="162"/>
    </location>
</feature>
<dbReference type="EMBL" id="PUJY01000007">
    <property type="protein sequence ID" value="TDB60639.1"/>
    <property type="molecule type" value="Genomic_DNA"/>
</dbReference>